<dbReference type="InterPro" id="IPR003598">
    <property type="entry name" value="Ig_sub2"/>
</dbReference>
<dbReference type="InterPro" id="IPR007110">
    <property type="entry name" value="Ig-like_dom"/>
</dbReference>
<name>A0A9P9YYH0_9MUSC</name>
<keyword evidence="5" id="KW-1185">Reference proteome</keyword>
<reference evidence="4" key="1">
    <citation type="journal article" date="2023" name="Genome Biol. Evol.">
        <title>Long-read-based Genome Assembly of Drosophila gunungcola Reveals Fewer Chemosensory Genes in Flower-breeding Species.</title>
        <authorList>
            <person name="Negi A."/>
            <person name="Liao B.Y."/>
            <person name="Yeh S.D."/>
        </authorList>
    </citation>
    <scope>NUCLEOTIDE SEQUENCE</scope>
    <source>
        <strain evidence="4">Sukarami</strain>
    </source>
</reference>
<dbReference type="SMART" id="SM00408">
    <property type="entry name" value="IGc2"/>
    <property type="match status" value="2"/>
</dbReference>
<sequence length="622" mass="68532">MELLLLFMLAFQLLQSSIGSKDVPIHQIESLVGENIYLPCNVTTYEGDEPVLILWYRDDKGTPIYSTDIRAGVSKAPKRWSDDSVFGDRAYFIFDKEPGKLSIQNTQASDSGTYRCRVDFLKAQTINSRIRLNVISPPKQVIIRDSSNVERSTVVGPYSEGDIVSLKCQVIGGYPTPTISWYRDGLEIPCELAHLAGGKVIECEITLPSLGREDLNSRLTCRALSHPRAPIVEAVVQIDMNYVPEAYVRLGTSLDPSTLREGTDVYFDCLVVAHPNVFRIEWRHNETKANITSTTPKFTVTGLSPGSIYRLNIYAFNTKGRSDPAIVNAAMLRMPEKQLTSEQTVLVAVLAIILALRIPCTATSRRRQKELSNENISRDESPGPSDKSSGSKEVDDCDEKNPDVVPESVEVDEQAESIRKRQQISTIDTNRSPNRGIFVNEQQHLTAAEISLRASHGIGYCTLRSGMHAQAQSSVGEISINVTPHVYSNSISQCTLPRQSSQNVWNNYNCNITGARPTSTFHQLTFPQGRVNGHNPAQPLHGHAPSPSLASNSSMASSSNTLPQPHPHAHGRTIALHHMNQAQCGRVCIGIASEGIHAAEQNLSDDEVTVQTPLMIKRDSTV</sequence>
<dbReference type="Pfam" id="PF07686">
    <property type="entry name" value="V-set"/>
    <property type="match status" value="1"/>
</dbReference>
<dbReference type="InterPro" id="IPR013783">
    <property type="entry name" value="Ig-like_fold"/>
</dbReference>
<dbReference type="InterPro" id="IPR003961">
    <property type="entry name" value="FN3_dom"/>
</dbReference>
<feature type="domain" description="Ig-like" evidence="3">
    <location>
        <begin position="244"/>
        <end position="328"/>
    </location>
</feature>
<dbReference type="PANTHER" id="PTHR23278">
    <property type="entry name" value="SIDESTEP PROTEIN"/>
    <property type="match status" value="1"/>
</dbReference>
<evidence type="ECO:0000256" key="1">
    <source>
        <dbReference type="SAM" id="MobiDB-lite"/>
    </source>
</evidence>
<dbReference type="PROSITE" id="PS50835">
    <property type="entry name" value="IG_LIKE"/>
    <property type="match status" value="3"/>
</dbReference>
<evidence type="ECO:0000313" key="4">
    <source>
        <dbReference type="EMBL" id="KAI8045083.1"/>
    </source>
</evidence>
<feature type="compositionally biased region" description="Basic and acidic residues" evidence="1">
    <location>
        <begin position="369"/>
        <end position="381"/>
    </location>
</feature>
<feature type="region of interest" description="Disordered" evidence="1">
    <location>
        <begin position="366"/>
        <end position="431"/>
    </location>
</feature>
<gene>
    <name evidence="4" type="ORF">M5D96_001260</name>
</gene>
<dbReference type="InterPro" id="IPR036179">
    <property type="entry name" value="Ig-like_dom_sf"/>
</dbReference>
<feature type="compositionally biased region" description="Low complexity" evidence="1">
    <location>
        <begin position="544"/>
        <end position="563"/>
    </location>
</feature>
<evidence type="ECO:0000256" key="2">
    <source>
        <dbReference type="SAM" id="SignalP"/>
    </source>
</evidence>
<organism evidence="4 5">
    <name type="scientific">Drosophila gunungcola</name>
    <name type="common">fruit fly</name>
    <dbReference type="NCBI Taxonomy" id="103775"/>
    <lineage>
        <taxon>Eukaryota</taxon>
        <taxon>Metazoa</taxon>
        <taxon>Ecdysozoa</taxon>
        <taxon>Arthropoda</taxon>
        <taxon>Hexapoda</taxon>
        <taxon>Insecta</taxon>
        <taxon>Pterygota</taxon>
        <taxon>Neoptera</taxon>
        <taxon>Endopterygota</taxon>
        <taxon>Diptera</taxon>
        <taxon>Brachycera</taxon>
        <taxon>Muscomorpha</taxon>
        <taxon>Ephydroidea</taxon>
        <taxon>Drosophilidae</taxon>
        <taxon>Drosophila</taxon>
        <taxon>Sophophora</taxon>
    </lineage>
</organism>
<feature type="chain" id="PRO_5040441537" description="Ig-like domain-containing protein" evidence="2">
    <location>
        <begin position="20"/>
        <end position="622"/>
    </location>
</feature>
<feature type="compositionally biased region" description="Basic and acidic residues" evidence="1">
    <location>
        <begin position="389"/>
        <end position="402"/>
    </location>
</feature>
<keyword evidence="2" id="KW-0732">Signal</keyword>
<proteinExistence type="predicted"/>
<accession>A0A9P9YYH0</accession>
<feature type="region of interest" description="Disordered" evidence="1">
    <location>
        <begin position="528"/>
        <end position="570"/>
    </location>
</feature>
<protein>
    <recommendedName>
        <fullName evidence="3">Ig-like domain-containing protein</fullName>
    </recommendedName>
</protein>
<dbReference type="InterPro" id="IPR013106">
    <property type="entry name" value="Ig_V-set"/>
</dbReference>
<dbReference type="CDD" id="cd00063">
    <property type="entry name" value="FN3"/>
    <property type="match status" value="1"/>
</dbReference>
<feature type="signal peptide" evidence="2">
    <location>
        <begin position="1"/>
        <end position="19"/>
    </location>
</feature>
<dbReference type="InterPro" id="IPR003599">
    <property type="entry name" value="Ig_sub"/>
</dbReference>
<dbReference type="EMBL" id="JAMKOV010000001">
    <property type="protein sequence ID" value="KAI8045083.1"/>
    <property type="molecule type" value="Genomic_DNA"/>
</dbReference>
<dbReference type="AlphaFoldDB" id="A0A9P9YYH0"/>
<dbReference type="Proteomes" id="UP001059596">
    <property type="component" value="Chromosome 3R"/>
</dbReference>
<evidence type="ECO:0000259" key="3">
    <source>
        <dbReference type="PROSITE" id="PS50835"/>
    </source>
</evidence>
<dbReference type="Gene3D" id="2.60.40.10">
    <property type="entry name" value="Immunoglobulins"/>
    <property type="match status" value="3"/>
</dbReference>
<dbReference type="PANTHER" id="PTHR23278:SF25">
    <property type="entry name" value="GH14967P"/>
    <property type="match status" value="1"/>
</dbReference>
<dbReference type="Pfam" id="PF00041">
    <property type="entry name" value="fn3"/>
    <property type="match status" value="1"/>
</dbReference>
<comment type="caution">
    <text evidence="4">The sequence shown here is derived from an EMBL/GenBank/DDBJ whole genome shotgun (WGS) entry which is preliminary data.</text>
</comment>
<evidence type="ECO:0000313" key="5">
    <source>
        <dbReference type="Proteomes" id="UP001059596"/>
    </source>
</evidence>
<dbReference type="InterPro" id="IPR036116">
    <property type="entry name" value="FN3_sf"/>
</dbReference>
<feature type="domain" description="Ig-like" evidence="3">
    <location>
        <begin position="138"/>
        <end position="237"/>
    </location>
</feature>
<dbReference type="SUPFAM" id="SSF48726">
    <property type="entry name" value="Immunoglobulin"/>
    <property type="match status" value="2"/>
</dbReference>
<dbReference type="CDD" id="cd00096">
    <property type="entry name" value="Ig"/>
    <property type="match status" value="1"/>
</dbReference>
<dbReference type="SUPFAM" id="SSF49265">
    <property type="entry name" value="Fibronectin type III"/>
    <property type="match status" value="1"/>
</dbReference>
<feature type="domain" description="Ig-like" evidence="3">
    <location>
        <begin position="33"/>
        <end position="127"/>
    </location>
</feature>
<dbReference type="SMART" id="SM00409">
    <property type="entry name" value="IG"/>
    <property type="match status" value="3"/>
</dbReference>